<accession>A0A0L9VU14</accession>
<proteinExistence type="predicted"/>
<evidence type="ECO:0000313" key="1">
    <source>
        <dbReference type="EMBL" id="KOM58259.1"/>
    </source>
</evidence>
<evidence type="ECO:0000313" key="2">
    <source>
        <dbReference type="Proteomes" id="UP000053144"/>
    </source>
</evidence>
<name>A0A0L9VU14_PHAAN</name>
<reference evidence="2" key="1">
    <citation type="journal article" date="2015" name="Proc. Natl. Acad. Sci. U.S.A.">
        <title>Genome sequencing of adzuki bean (Vigna angularis) provides insight into high starch and low fat accumulation and domestication.</title>
        <authorList>
            <person name="Yang K."/>
            <person name="Tian Z."/>
            <person name="Chen C."/>
            <person name="Luo L."/>
            <person name="Zhao B."/>
            <person name="Wang Z."/>
            <person name="Yu L."/>
            <person name="Li Y."/>
            <person name="Sun Y."/>
            <person name="Li W."/>
            <person name="Chen Y."/>
            <person name="Li Y."/>
            <person name="Zhang Y."/>
            <person name="Ai D."/>
            <person name="Zhao J."/>
            <person name="Shang C."/>
            <person name="Ma Y."/>
            <person name="Wu B."/>
            <person name="Wang M."/>
            <person name="Gao L."/>
            <person name="Sun D."/>
            <person name="Zhang P."/>
            <person name="Guo F."/>
            <person name="Wang W."/>
            <person name="Li Y."/>
            <person name="Wang J."/>
            <person name="Varshney R.K."/>
            <person name="Wang J."/>
            <person name="Ling H.Q."/>
            <person name="Wan P."/>
        </authorList>
    </citation>
    <scope>NUCLEOTIDE SEQUENCE</scope>
    <source>
        <strain evidence="2">cv. Jingnong 6</strain>
    </source>
</reference>
<gene>
    <name evidence="1" type="ORF">LR48_Vigan11g129300</name>
</gene>
<dbReference type="EMBL" id="CM003381">
    <property type="protein sequence ID" value="KOM58259.1"/>
    <property type="molecule type" value="Genomic_DNA"/>
</dbReference>
<dbReference type="Proteomes" id="UP000053144">
    <property type="component" value="Chromosome 11"/>
</dbReference>
<dbReference type="Gramene" id="KOM58259">
    <property type="protein sequence ID" value="KOM58259"/>
    <property type="gene ID" value="LR48_Vigan11g129300"/>
</dbReference>
<organism evidence="1 2">
    <name type="scientific">Phaseolus angularis</name>
    <name type="common">Azuki bean</name>
    <name type="synonym">Vigna angularis</name>
    <dbReference type="NCBI Taxonomy" id="3914"/>
    <lineage>
        <taxon>Eukaryota</taxon>
        <taxon>Viridiplantae</taxon>
        <taxon>Streptophyta</taxon>
        <taxon>Embryophyta</taxon>
        <taxon>Tracheophyta</taxon>
        <taxon>Spermatophyta</taxon>
        <taxon>Magnoliopsida</taxon>
        <taxon>eudicotyledons</taxon>
        <taxon>Gunneridae</taxon>
        <taxon>Pentapetalae</taxon>
        <taxon>rosids</taxon>
        <taxon>fabids</taxon>
        <taxon>Fabales</taxon>
        <taxon>Fabaceae</taxon>
        <taxon>Papilionoideae</taxon>
        <taxon>50 kb inversion clade</taxon>
        <taxon>NPAAA clade</taxon>
        <taxon>indigoferoid/millettioid clade</taxon>
        <taxon>Phaseoleae</taxon>
        <taxon>Vigna</taxon>
    </lineage>
</organism>
<dbReference type="AlphaFoldDB" id="A0A0L9VU14"/>
<protein>
    <submittedName>
        <fullName evidence="1">Uncharacterized protein</fullName>
    </submittedName>
</protein>
<sequence>MEAGKLQPPSATANRIRYHGQRSRRRFHCRCRCLPCPTPIFHLRRTLHATTATTSFVGAATIFLSTGTCGDSSSPSFIGAFHHFFSVPKSPVQRRSATVHRCQRFFQRLHRRSSLLHASLTIFYECETKPLLGFFSLQCRYHWRP</sequence>